<comment type="caution">
    <text evidence="1">The sequence shown here is derived from an EMBL/GenBank/DDBJ whole genome shotgun (WGS) entry which is preliminary data.</text>
</comment>
<protein>
    <submittedName>
        <fullName evidence="1">Uncharacterized protein</fullName>
    </submittedName>
</protein>
<organism evidence="1 2">
    <name type="scientific">Ridgeia piscesae</name>
    <name type="common">Tubeworm</name>
    <dbReference type="NCBI Taxonomy" id="27915"/>
    <lineage>
        <taxon>Eukaryota</taxon>
        <taxon>Metazoa</taxon>
        <taxon>Spiralia</taxon>
        <taxon>Lophotrochozoa</taxon>
        <taxon>Annelida</taxon>
        <taxon>Polychaeta</taxon>
        <taxon>Sedentaria</taxon>
        <taxon>Canalipalpata</taxon>
        <taxon>Sabellida</taxon>
        <taxon>Siboglinidae</taxon>
        <taxon>Ridgeia</taxon>
    </lineage>
</organism>
<evidence type="ECO:0000313" key="2">
    <source>
        <dbReference type="Proteomes" id="UP001209878"/>
    </source>
</evidence>
<dbReference type="Proteomes" id="UP001209878">
    <property type="component" value="Unassembled WGS sequence"/>
</dbReference>
<keyword evidence="2" id="KW-1185">Reference proteome</keyword>
<name>A0AAD9UCS8_RIDPI</name>
<dbReference type="EMBL" id="JAODUO010000255">
    <property type="protein sequence ID" value="KAK2184727.1"/>
    <property type="molecule type" value="Genomic_DNA"/>
</dbReference>
<accession>A0AAD9UCS8</accession>
<dbReference type="AlphaFoldDB" id="A0AAD9UCS8"/>
<gene>
    <name evidence="1" type="ORF">NP493_255g03046</name>
</gene>
<sequence length="61" mass="7013">MQCIADKMFVILSSVAISAKLSVSMFIRHIRYQLPHQCVSLFKALTYPHANVHKTLQTHCR</sequence>
<evidence type="ECO:0000313" key="1">
    <source>
        <dbReference type="EMBL" id="KAK2184727.1"/>
    </source>
</evidence>
<reference evidence="1" key="1">
    <citation type="journal article" date="2023" name="Mol. Biol. Evol.">
        <title>Third-Generation Sequencing Reveals the Adaptive Role of the Epigenome in Three Deep-Sea Polychaetes.</title>
        <authorList>
            <person name="Perez M."/>
            <person name="Aroh O."/>
            <person name="Sun Y."/>
            <person name="Lan Y."/>
            <person name="Juniper S.K."/>
            <person name="Young C.R."/>
            <person name="Angers B."/>
            <person name="Qian P.Y."/>
        </authorList>
    </citation>
    <scope>NUCLEOTIDE SEQUENCE</scope>
    <source>
        <strain evidence="1">R07B-5</strain>
    </source>
</reference>
<proteinExistence type="predicted"/>